<dbReference type="PANTHER" id="PTHR33577">
    <property type="entry name" value="STERIGMATOCYSTIN BIOSYNTHESIS PEROXIDASE STCC-RELATED"/>
    <property type="match status" value="1"/>
</dbReference>
<keyword evidence="11" id="KW-1185">Reference proteome</keyword>
<dbReference type="InterPro" id="IPR000028">
    <property type="entry name" value="Chloroperoxidase"/>
</dbReference>
<organism evidence="10 11">
    <name type="scientific">Passalora fulva</name>
    <name type="common">Tomato leaf mold</name>
    <name type="synonym">Cladosporium fulvum</name>
    <dbReference type="NCBI Taxonomy" id="5499"/>
    <lineage>
        <taxon>Eukaryota</taxon>
        <taxon>Fungi</taxon>
        <taxon>Dikarya</taxon>
        <taxon>Ascomycota</taxon>
        <taxon>Pezizomycotina</taxon>
        <taxon>Dothideomycetes</taxon>
        <taxon>Dothideomycetidae</taxon>
        <taxon>Mycosphaerellales</taxon>
        <taxon>Mycosphaerellaceae</taxon>
        <taxon>Fulvia</taxon>
    </lineage>
</organism>
<comment type="similarity">
    <text evidence="7">Belongs to the chloroperoxidase family.</text>
</comment>
<dbReference type="RefSeq" id="XP_047759522.1">
    <property type="nucleotide sequence ID" value="XM_047907027.1"/>
</dbReference>
<evidence type="ECO:0000256" key="7">
    <source>
        <dbReference type="ARBA" id="ARBA00025795"/>
    </source>
</evidence>
<comment type="cofactor">
    <cofactor evidence="1">
        <name>heme b</name>
        <dbReference type="ChEBI" id="CHEBI:60344"/>
    </cofactor>
</comment>
<dbReference type="InterPro" id="IPR036851">
    <property type="entry name" value="Chloroperoxidase-like_sf"/>
</dbReference>
<gene>
    <name evidence="10" type="ORF">CLAFUR5_07879</name>
</gene>
<dbReference type="GeneID" id="71987757"/>
<feature type="chain" id="PRO_5040268397" evidence="8">
    <location>
        <begin position="19"/>
        <end position="426"/>
    </location>
</feature>
<name>A0A9Q8LCS9_PASFU</name>
<accession>A0A9Q8LCS9</accession>
<evidence type="ECO:0000259" key="9">
    <source>
        <dbReference type="PROSITE" id="PS51405"/>
    </source>
</evidence>
<dbReference type="GO" id="GO:0046872">
    <property type="term" value="F:metal ion binding"/>
    <property type="evidence" value="ECO:0007669"/>
    <property type="project" value="UniProtKB-KW"/>
</dbReference>
<dbReference type="Gene3D" id="1.10.489.10">
    <property type="entry name" value="Chloroperoxidase-like"/>
    <property type="match status" value="1"/>
</dbReference>
<reference evidence="10" key="2">
    <citation type="journal article" date="2022" name="Microb. Genom.">
        <title>A chromosome-scale genome assembly of the tomato pathogen Cladosporium fulvum reveals a compartmentalized genome architecture and the presence of a dispensable chromosome.</title>
        <authorList>
            <person name="Zaccaron A.Z."/>
            <person name="Chen L.H."/>
            <person name="Samaras A."/>
            <person name="Stergiopoulos I."/>
        </authorList>
    </citation>
    <scope>NUCLEOTIDE SEQUENCE</scope>
    <source>
        <strain evidence="10">Race5_Kim</strain>
    </source>
</reference>
<keyword evidence="3" id="KW-0349">Heme</keyword>
<dbReference type="OMA" id="ATISQFV"/>
<dbReference type="Proteomes" id="UP000756132">
    <property type="component" value="Chromosome 3"/>
</dbReference>
<evidence type="ECO:0000313" key="11">
    <source>
        <dbReference type="Proteomes" id="UP000756132"/>
    </source>
</evidence>
<evidence type="ECO:0000256" key="2">
    <source>
        <dbReference type="ARBA" id="ARBA00022559"/>
    </source>
</evidence>
<dbReference type="OrthoDB" id="407298at2759"/>
<reference evidence="10" key="1">
    <citation type="submission" date="2021-12" db="EMBL/GenBank/DDBJ databases">
        <authorList>
            <person name="Zaccaron A."/>
            <person name="Stergiopoulos I."/>
        </authorList>
    </citation>
    <scope>NUCLEOTIDE SEQUENCE</scope>
    <source>
        <strain evidence="10">Race5_Kim</strain>
    </source>
</reference>
<keyword evidence="6" id="KW-0408">Iron</keyword>
<dbReference type="PROSITE" id="PS51405">
    <property type="entry name" value="HEME_HALOPEROXIDASE"/>
    <property type="match status" value="1"/>
</dbReference>
<evidence type="ECO:0000256" key="5">
    <source>
        <dbReference type="ARBA" id="ARBA00023002"/>
    </source>
</evidence>
<keyword evidence="5" id="KW-0560">Oxidoreductase</keyword>
<evidence type="ECO:0000256" key="6">
    <source>
        <dbReference type="ARBA" id="ARBA00023004"/>
    </source>
</evidence>
<dbReference type="KEGG" id="ffu:CLAFUR5_07879"/>
<feature type="signal peptide" evidence="8">
    <location>
        <begin position="1"/>
        <end position="18"/>
    </location>
</feature>
<dbReference type="PANTHER" id="PTHR33577:SF1">
    <property type="entry name" value="HEME HALOPEROXIDASE FAMILY PROFILE DOMAIN-CONTAINING PROTEIN"/>
    <property type="match status" value="1"/>
</dbReference>
<dbReference type="Pfam" id="PF01328">
    <property type="entry name" value="Peroxidase_2"/>
    <property type="match status" value="1"/>
</dbReference>
<dbReference type="GO" id="GO:0004601">
    <property type="term" value="F:peroxidase activity"/>
    <property type="evidence" value="ECO:0007669"/>
    <property type="project" value="UniProtKB-KW"/>
</dbReference>
<dbReference type="EMBL" id="CP090165">
    <property type="protein sequence ID" value="UJO15156.1"/>
    <property type="molecule type" value="Genomic_DNA"/>
</dbReference>
<evidence type="ECO:0000256" key="8">
    <source>
        <dbReference type="SAM" id="SignalP"/>
    </source>
</evidence>
<keyword evidence="4" id="KW-0479">Metal-binding</keyword>
<evidence type="ECO:0000256" key="4">
    <source>
        <dbReference type="ARBA" id="ARBA00022723"/>
    </source>
</evidence>
<keyword evidence="8" id="KW-0732">Signal</keyword>
<evidence type="ECO:0000256" key="1">
    <source>
        <dbReference type="ARBA" id="ARBA00001970"/>
    </source>
</evidence>
<dbReference type="SUPFAM" id="SSF47571">
    <property type="entry name" value="Cloroperoxidase"/>
    <property type="match status" value="1"/>
</dbReference>
<sequence>MKFTTTQALLALAPLASAFPAAVYEALQNDPAVQARTAEILAERQLSADSATALFEANPTFSESQLIDVGPGSGHEYTAPGPNDIRGPCPGLNAFANHGFLPKSGYATITQFIDVTTNVVGMGPILAAFLAVLGAVLDGSGTAWSIGGPPPASVGGLALLGRGNGLTGSHNKYESDASPTKPDLYESGNNYETMVDQFQQLIDISPGGFVDLNTLAKHRSNRFDTQIKNNPYFFNGPFTGVLVQPAAYTFIYRFMANHSAENPVGELSYDVIKDWFGITGESGSFVANQGQERIPLNWYRRSLTAPYESTYFLADAAAAGAIYPKFFNVGGNTGTKDSFSGVDVSDLSGGLFNSASLAQGNNFACFAMQFAVQAKPDILLGPLTQLTSALGSLTSALACPQLTSIDEAQLERFPGYQKSTQDGITK</sequence>
<feature type="domain" description="Heme haloperoxidase family profile" evidence="9">
    <location>
        <begin position="73"/>
        <end position="314"/>
    </location>
</feature>
<dbReference type="AlphaFoldDB" id="A0A9Q8LCS9"/>
<proteinExistence type="inferred from homology"/>
<evidence type="ECO:0000256" key="3">
    <source>
        <dbReference type="ARBA" id="ARBA00022617"/>
    </source>
</evidence>
<keyword evidence="2 10" id="KW-0575">Peroxidase</keyword>
<evidence type="ECO:0000313" key="10">
    <source>
        <dbReference type="EMBL" id="UJO15156.1"/>
    </source>
</evidence>
<protein>
    <submittedName>
        <fullName evidence="10">Dothistromin biosynthesis peroxidase dotB</fullName>
    </submittedName>
</protein>